<dbReference type="PANTHER" id="PTHR46580:SF4">
    <property type="entry name" value="ATP_GTP-BINDING PROTEIN"/>
    <property type="match status" value="1"/>
</dbReference>
<dbReference type="InterPro" id="IPR013517">
    <property type="entry name" value="FG-GAP"/>
</dbReference>
<sequence>MLFSKQRAIITVIILSVIGICSIALSCNNDKPAAVATSDGKALAEKYCKSCHEYPSPSMLNQETWLKHVLPAMAPRLGVKVYADDQYVNDPFSKSAIPYEDWLKIVNYYKASAPKALKPAHVPVAPVKDWGVFTLLKPIHDKVAEATTTMVAFDTIGHHIYTSDRLNSSVFKWSDGLKLQTTHKYSSPAVDVQFSKDAGEKEQGAFTFIGSMDAIDILNGYVMDIGLDESAKKQKKIIADKLPRPVQSLTIDVDKDGLADRIICGFGHNAGGLYWYKQLPDRKFEKHVICTIPGAEHAITGDFNHDGWPDVICLFAQADEGIWMFLNDHKGGFTATNLLRFPPVYGSSSFQLVDFNGDGKPDILYTCGDNSDYSKILKPYHGVYIYLNQGDFKYKQAYFYPVNGATKAIAADFNGDGQLDIALIAFFPDLKNNPAEGFTYFEQDKSMHFIPYNLPIEKAGRWICMDVADYNSDGKPDILLGNYAQGFMNEDDVKPDWNMDTPFILLKNAGGRHSSNKMK</sequence>
<keyword evidence="3" id="KW-1185">Reference proteome</keyword>
<dbReference type="InterPro" id="IPR028994">
    <property type="entry name" value="Integrin_alpha_N"/>
</dbReference>
<evidence type="ECO:0000313" key="2">
    <source>
        <dbReference type="EMBL" id="WPU92073.1"/>
    </source>
</evidence>
<keyword evidence="1" id="KW-0732">Signal</keyword>
<dbReference type="Pfam" id="PF13517">
    <property type="entry name" value="FG-GAP_3"/>
    <property type="match status" value="2"/>
</dbReference>
<evidence type="ECO:0000313" key="3">
    <source>
        <dbReference type="Proteomes" id="UP001324380"/>
    </source>
</evidence>
<gene>
    <name evidence="2" type="ORF">SNE25_22390</name>
</gene>
<accession>A0ABZ0TIN8</accession>
<dbReference type="RefSeq" id="WP_321561239.1">
    <property type="nucleotide sequence ID" value="NZ_CP139558.1"/>
</dbReference>
<dbReference type="PANTHER" id="PTHR46580">
    <property type="entry name" value="SENSOR KINASE-RELATED"/>
    <property type="match status" value="1"/>
</dbReference>
<dbReference type="PROSITE" id="PS51257">
    <property type="entry name" value="PROKAR_LIPOPROTEIN"/>
    <property type="match status" value="1"/>
</dbReference>
<dbReference type="EMBL" id="CP139558">
    <property type="protein sequence ID" value="WPU92073.1"/>
    <property type="molecule type" value="Genomic_DNA"/>
</dbReference>
<proteinExistence type="predicted"/>
<dbReference type="SUPFAM" id="SSF69318">
    <property type="entry name" value="Integrin alpha N-terminal domain"/>
    <property type="match status" value="1"/>
</dbReference>
<organism evidence="2 3">
    <name type="scientific">Mucilaginibacter sabulilitoris</name>
    <dbReference type="NCBI Taxonomy" id="1173583"/>
    <lineage>
        <taxon>Bacteria</taxon>
        <taxon>Pseudomonadati</taxon>
        <taxon>Bacteroidota</taxon>
        <taxon>Sphingobacteriia</taxon>
        <taxon>Sphingobacteriales</taxon>
        <taxon>Sphingobacteriaceae</taxon>
        <taxon>Mucilaginibacter</taxon>
    </lineage>
</organism>
<name>A0ABZ0TIN8_9SPHI</name>
<reference evidence="2 3" key="1">
    <citation type="submission" date="2023-11" db="EMBL/GenBank/DDBJ databases">
        <title>Analysis of the Genomes of Mucilaginibacter gossypii cycad 4 and M. sabulilitoris SNA2: microbes with the potential for plant growth promotion.</title>
        <authorList>
            <person name="Hirsch A.M."/>
            <person name="Humm E."/>
            <person name="Rubbi M."/>
            <person name="Del Vecchio G."/>
            <person name="Ha S.M."/>
            <person name="Pellegrini M."/>
            <person name="Gunsalus R.P."/>
        </authorList>
    </citation>
    <scope>NUCLEOTIDE SEQUENCE [LARGE SCALE GENOMIC DNA]</scope>
    <source>
        <strain evidence="2 3">SNA2</strain>
    </source>
</reference>
<dbReference type="Proteomes" id="UP001324380">
    <property type="component" value="Chromosome"/>
</dbReference>
<dbReference type="Gene3D" id="2.130.10.130">
    <property type="entry name" value="Integrin alpha, N-terminal"/>
    <property type="match status" value="1"/>
</dbReference>
<protein>
    <submittedName>
        <fullName evidence="2">VCBS repeat-containing protein</fullName>
    </submittedName>
</protein>
<evidence type="ECO:0000256" key="1">
    <source>
        <dbReference type="ARBA" id="ARBA00022729"/>
    </source>
</evidence>